<dbReference type="EMBL" id="DF849506">
    <property type="protein sequence ID" value="GAT57788.1"/>
    <property type="molecule type" value="Genomic_DNA"/>
</dbReference>
<feature type="region of interest" description="Disordered" evidence="1">
    <location>
        <begin position="102"/>
        <end position="129"/>
    </location>
</feature>
<dbReference type="Proteomes" id="UP000815677">
    <property type="component" value="Unassembled WGS sequence"/>
</dbReference>
<evidence type="ECO:0000313" key="3">
    <source>
        <dbReference type="EMBL" id="GAT57788.1"/>
    </source>
</evidence>
<name>A0ABQ0M3F8_MYCCL</name>
<feature type="region of interest" description="Disordered" evidence="1">
    <location>
        <begin position="1"/>
        <end position="75"/>
    </location>
</feature>
<evidence type="ECO:0000313" key="4">
    <source>
        <dbReference type="Proteomes" id="UP000815677"/>
    </source>
</evidence>
<reference evidence="3" key="1">
    <citation type="submission" date="2014-09" db="EMBL/GenBank/DDBJ databases">
        <title>Genome sequence of the luminous mushroom Mycena chlorophos for searching fungal bioluminescence genes.</title>
        <authorList>
            <person name="Tanaka Y."/>
            <person name="Kasuga D."/>
            <person name="Oba Y."/>
            <person name="Hase S."/>
            <person name="Sato K."/>
            <person name="Oba Y."/>
            <person name="Sakakibara Y."/>
        </authorList>
    </citation>
    <scope>NUCLEOTIDE SEQUENCE</scope>
</reference>
<dbReference type="Gene3D" id="4.10.280.10">
    <property type="entry name" value="Helix-loop-helix DNA-binding domain"/>
    <property type="match status" value="1"/>
</dbReference>
<organism evidence="3 4">
    <name type="scientific">Mycena chlorophos</name>
    <name type="common">Agaric fungus</name>
    <name type="synonym">Agaricus chlorophos</name>
    <dbReference type="NCBI Taxonomy" id="658473"/>
    <lineage>
        <taxon>Eukaryota</taxon>
        <taxon>Fungi</taxon>
        <taxon>Dikarya</taxon>
        <taxon>Basidiomycota</taxon>
        <taxon>Agaricomycotina</taxon>
        <taxon>Agaricomycetes</taxon>
        <taxon>Agaricomycetidae</taxon>
        <taxon>Agaricales</taxon>
        <taxon>Marasmiineae</taxon>
        <taxon>Mycenaceae</taxon>
        <taxon>Mycena</taxon>
    </lineage>
</organism>
<evidence type="ECO:0000259" key="2">
    <source>
        <dbReference type="PROSITE" id="PS50888"/>
    </source>
</evidence>
<proteinExistence type="predicted"/>
<feature type="compositionally biased region" description="Basic and acidic residues" evidence="1">
    <location>
        <begin position="120"/>
        <end position="129"/>
    </location>
</feature>
<dbReference type="SUPFAM" id="SSF47459">
    <property type="entry name" value="HLH, helix-loop-helix DNA-binding domain"/>
    <property type="match status" value="1"/>
</dbReference>
<feature type="compositionally biased region" description="Low complexity" evidence="1">
    <location>
        <begin position="25"/>
        <end position="38"/>
    </location>
</feature>
<keyword evidence="4" id="KW-1185">Reference proteome</keyword>
<dbReference type="PANTHER" id="PTHR46266">
    <property type="entry name" value="TRANSCRIPTION FACTOR TT8"/>
    <property type="match status" value="1"/>
</dbReference>
<dbReference type="SMART" id="SM00353">
    <property type="entry name" value="HLH"/>
    <property type="match status" value="1"/>
</dbReference>
<gene>
    <name evidence="3" type="ORF">MCHLO_14294</name>
</gene>
<accession>A0ABQ0M3F8</accession>
<feature type="domain" description="BHLH" evidence="2">
    <location>
        <begin position="75"/>
        <end position="147"/>
    </location>
</feature>
<dbReference type="PANTHER" id="PTHR46266:SF4">
    <property type="entry name" value="TRANSCRIPTION FACTOR TT8"/>
    <property type="match status" value="1"/>
</dbReference>
<dbReference type="Pfam" id="PF00010">
    <property type="entry name" value="HLH"/>
    <property type="match status" value="1"/>
</dbReference>
<sequence>MSSTIYAGSCNPPRSARQTIRARSPSESSSASEYTPEPRLSPKIATVDPPSATASVVAKRGRKPAVLSRTAREAQRKLNHSIIEKARRTKINEALATLKQLVPASYGQQQADEADDAEEEGSKKKGGKEKEFKLEILIKTVAYMEDLVERVRVLEAGPSCSNCKRKRSQSDVTAEAPPEKRRQTSGDDFSLPPISAWLSPEFSSHLPSPPSSARVAPTASIQLPPALSLGPGATQQLHPVLRTPEDEHVASMLLEMGGSRDVQTPASLLGLGKR</sequence>
<protein>
    <recommendedName>
        <fullName evidence="2">BHLH domain-containing protein</fullName>
    </recommendedName>
</protein>
<feature type="region of interest" description="Disordered" evidence="1">
    <location>
        <begin position="160"/>
        <end position="237"/>
    </location>
</feature>
<dbReference type="InterPro" id="IPR011598">
    <property type="entry name" value="bHLH_dom"/>
</dbReference>
<dbReference type="InterPro" id="IPR036638">
    <property type="entry name" value="HLH_DNA-bd_sf"/>
</dbReference>
<dbReference type="PROSITE" id="PS50888">
    <property type="entry name" value="BHLH"/>
    <property type="match status" value="1"/>
</dbReference>
<feature type="region of interest" description="Disordered" evidence="1">
    <location>
        <begin position="255"/>
        <end position="274"/>
    </location>
</feature>
<evidence type="ECO:0000256" key="1">
    <source>
        <dbReference type="SAM" id="MobiDB-lite"/>
    </source>
</evidence>